<feature type="transmembrane region" description="Helical" evidence="6">
    <location>
        <begin position="156"/>
        <end position="182"/>
    </location>
</feature>
<feature type="transmembrane region" description="Helical" evidence="6">
    <location>
        <begin position="123"/>
        <end position="144"/>
    </location>
</feature>
<keyword evidence="9" id="KW-1185">Reference proteome</keyword>
<sequence length="200" mass="22846">MDNTTLATKIKELRKRNGFSQEQLAEESMLSLRTVQRIESGESVPRGDTLTKLTAALKVRPDDVLEWAPTEDRGYLTVLNLGGFGFLINPFLGIVIPLVMWILKKDKIKLVDDTGRKLISFQLTWTIMLYATMLIATEGKYIFYSLSFKHFITALFVSPSLLGMILTFLYFYNIAIIALNVWRSRNELKSIYVPAIPFLK</sequence>
<evidence type="ECO:0000256" key="6">
    <source>
        <dbReference type="SAM" id="Phobius"/>
    </source>
</evidence>
<dbReference type="PROSITE" id="PS50943">
    <property type="entry name" value="HTH_CROC1"/>
    <property type="match status" value="1"/>
</dbReference>
<keyword evidence="5 6" id="KW-0472">Membrane</keyword>
<accession>A0A3D8L8V3</accession>
<reference evidence="9" key="1">
    <citation type="submission" date="2018-08" db="EMBL/GenBank/DDBJ databases">
        <authorList>
            <person name="Liu Z.-W."/>
            <person name="Du Z.-J."/>
        </authorList>
    </citation>
    <scope>NUCLEOTIDE SEQUENCE [LARGE SCALE GENOMIC DNA]</scope>
    <source>
        <strain evidence="9">H4X</strain>
    </source>
</reference>
<organism evidence="8 9">
    <name type="scientific">Pontibacter diazotrophicus</name>
    <dbReference type="NCBI Taxonomy" id="1400979"/>
    <lineage>
        <taxon>Bacteria</taxon>
        <taxon>Pseudomonadati</taxon>
        <taxon>Bacteroidota</taxon>
        <taxon>Cytophagia</taxon>
        <taxon>Cytophagales</taxon>
        <taxon>Hymenobacteraceae</taxon>
        <taxon>Pontibacter</taxon>
    </lineage>
</organism>
<dbReference type="CDD" id="cd00093">
    <property type="entry name" value="HTH_XRE"/>
    <property type="match status" value="1"/>
</dbReference>
<dbReference type="InterPro" id="IPR019109">
    <property type="entry name" value="MamF_MmsF"/>
</dbReference>
<dbReference type="Pfam" id="PF01381">
    <property type="entry name" value="HTH_3"/>
    <property type="match status" value="1"/>
</dbReference>
<evidence type="ECO:0000259" key="7">
    <source>
        <dbReference type="PROSITE" id="PS50943"/>
    </source>
</evidence>
<evidence type="ECO:0000256" key="4">
    <source>
        <dbReference type="ARBA" id="ARBA00023125"/>
    </source>
</evidence>
<protein>
    <submittedName>
        <fullName evidence="8">DUF4870 domain-containing protein</fullName>
    </submittedName>
</protein>
<evidence type="ECO:0000313" key="9">
    <source>
        <dbReference type="Proteomes" id="UP000256708"/>
    </source>
</evidence>
<comment type="subcellular location">
    <subcellularLocation>
        <location evidence="1">Membrane</location>
        <topology evidence="1">Multi-pass membrane protein</topology>
    </subcellularLocation>
</comment>
<dbReference type="SMART" id="SM00530">
    <property type="entry name" value="HTH_XRE"/>
    <property type="match status" value="1"/>
</dbReference>
<dbReference type="AlphaFoldDB" id="A0A3D8L8V3"/>
<dbReference type="Gene3D" id="1.10.260.40">
    <property type="entry name" value="lambda repressor-like DNA-binding domains"/>
    <property type="match status" value="1"/>
</dbReference>
<dbReference type="EMBL" id="QRGR01000020">
    <property type="protein sequence ID" value="RDV13835.1"/>
    <property type="molecule type" value="Genomic_DNA"/>
</dbReference>
<feature type="transmembrane region" description="Helical" evidence="6">
    <location>
        <begin position="81"/>
        <end position="103"/>
    </location>
</feature>
<evidence type="ECO:0000256" key="1">
    <source>
        <dbReference type="ARBA" id="ARBA00004141"/>
    </source>
</evidence>
<dbReference type="InterPro" id="IPR010982">
    <property type="entry name" value="Lambda_DNA-bd_dom_sf"/>
</dbReference>
<evidence type="ECO:0000256" key="3">
    <source>
        <dbReference type="ARBA" id="ARBA00022989"/>
    </source>
</evidence>
<comment type="caution">
    <text evidence="8">The sequence shown here is derived from an EMBL/GenBank/DDBJ whole genome shotgun (WGS) entry which is preliminary data.</text>
</comment>
<dbReference type="PANTHER" id="PTHR46797">
    <property type="entry name" value="HTH-TYPE TRANSCRIPTIONAL REGULATOR"/>
    <property type="match status" value="1"/>
</dbReference>
<dbReference type="RefSeq" id="WP_115566883.1">
    <property type="nucleotide sequence ID" value="NZ_QRGR01000020.1"/>
</dbReference>
<gene>
    <name evidence="8" type="ORF">DXT99_17545</name>
</gene>
<evidence type="ECO:0000256" key="2">
    <source>
        <dbReference type="ARBA" id="ARBA00022692"/>
    </source>
</evidence>
<keyword evidence="3 6" id="KW-1133">Transmembrane helix</keyword>
<name>A0A3D8L8V3_9BACT</name>
<evidence type="ECO:0000256" key="5">
    <source>
        <dbReference type="ARBA" id="ARBA00023136"/>
    </source>
</evidence>
<dbReference type="InterPro" id="IPR050807">
    <property type="entry name" value="TransReg_Diox_bact_type"/>
</dbReference>
<dbReference type="Proteomes" id="UP000256708">
    <property type="component" value="Unassembled WGS sequence"/>
</dbReference>
<feature type="domain" description="HTH cro/C1-type" evidence="7">
    <location>
        <begin position="10"/>
        <end position="64"/>
    </location>
</feature>
<dbReference type="SUPFAM" id="SSF47413">
    <property type="entry name" value="lambda repressor-like DNA-binding domains"/>
    <property type="match status" value="1"/>
</dbReference>
<evidence type="ECO:0000313" key="8">
    <source>
        <dbReference type="EMBL" id="RDV13835.1"/>
    </source>
</evidence>
<dbReference type="GO" id="GO:0003677">
    <property type="term" value="F:DNA binding"/>
    <property type="evidence" value="ECO:0007669"/>
    <property type="project" value="UniProtKB-KW"/>
</dbReference>
<dbReference type="InterPro" id="IPR001387">
    <property type="entry name" value="Cro/C1-type_HTH"/>
</dbReference>
<proteinExistence type="predicted"/>
<dbReference type="OrthoDB" id="1357763at2"/>
<keyword evidence="2 6" id="KW-0812">Transmembrane</keyword>
<dbReference type="Pfam" id="PF09685">
    <property type="entry name" value="MamF_MmsF"/>
    <property type="match status" value="1"/>
</dbReference>
<dbReference type="GO" id="GO:0003700">
    <property type="term" value="F:DNA-binding transcription factor activity"/>
    <property type="evidence" value="ECO:0007669"/>
    <property type="project" value="TreeGrafter"/>
</dbReference>
<dbReference type="PANTHER" id="PTHR46797:SF1">
    <property type="entry name" value="METHYLPHOSPHONATE SYNTHASE"/>
    <property type="match status" value="1"/>
</dbReference>
<keyword evidence="4" id="KW-0238">DNA-binding</keyword>
<dbReference type="GO" id="GO:0005829">
    <property type="term" value="C:cytosol"/>
    <property type="evidence" value="ECO:0007669"/>
    <property type="project" value="TreeGrafter"/>
</dbReference>